<sequence length="453" mass="49037">MPGTTPLFPDRPSASSTLISPGEIAGMLWRNCRLIATCVVLVSALALGLYFAQVPVYTSTARMLVQIDQIGTPSFLSGIAAYRESQLAEPVSRKIETEMALVLNRTNAIEVVDKLGVQASQLPISPIASARSIVMEIFPALGTPEKTDAATRQGRIADDMLASMSIEPVRSKTAETTSNVLEVSLASTDPELAQRALAGMLDAYLRVSTQQNRRLGTATTNLLKSQIESAQAELKSAEDAMVQLAIRESHDNDLTASATLAGAATGAVGTRRESGRGANETANAQLVTQYLELQGQLDELRQTFTDEADGVKKLKQRVADIRARLASQVRSTATNAAAFNRLERQRSLALDRYVELRRKLDQIDIYMQLTPAALDGRIVVDPPSAPDTRDARRKKLIALAGPFAGLLLGLFLATLKQFLRPRMRGRREVERLLGTPMLGALPTFTDKPASTTP</sequence>
<feature type="transmembrane region" description="Helical" evidence="7">
    <location>
        <begin position="396"/>
        <end position="415"/>
    </location>
</feature>
<evidence type="ECO:0000256" key="4">
    <source>
        <dbReference type="ARBA" id="ARBA00022989"/>
    </source>
</evidence>
<evidence type="ECO:0000256" key="6">
    <source>
        <dbReference type="SAM" id="Coils"/>
    </source>
</evidence>
<feature type="coiled-coil region" evidence="6">
    <location>
        <begin position="220"/>
        <end position="247"/>
    </location>
</feature>
<evidence type="ECO:0000256" key="3">
    <source>
        <dbReference type="ARBA" id="ARBA00022692"/>
    </source>
</evidence>
<gene>
    <name evidence="9" type="ORF">WKW79_18205</name>
</gene>
<dbReference type="RefSeq" id="WP_340336580.1">
    <property type="nucleotide sequence ID" value="NZ_JBBKZS010000007.1"/>
</dbReference>
<evidence type="ECO:0000256" key="5">
    <source>
        <dbReference type="ARBA" id="ARBA00023136"/>
    </source>
</evidence>
<comment type="subcellular location">
    <subcellularLocation>
        <location evidence="1">Cell membrane</location>
        <topology evidence="1">Multi-pass membrane protein</topology>
    </subcellularLocation>
</comment>
<evidence type="ECO:0000313" key="10">
    <source>
        <dbReference type="Proteomes" id="UP001367030"/>
    </source>
</evidence>
<comment type="caution">
    <text evidence="9">The sequence shown here is derived from an EMBL/GenBank/DDBJ whole genome shotgun (WGS) entry which is preliminary data.</text>
</comment>
<dbReference type="PANTHER" id="PTHR32309">
    <property type="entry name" value="TYROSINE-PROTEIN KINASE"/>
    <property type="match status" value="1"/>
</dbReference>
<keyword evidence="2" id="KW-1003">Cell membrane</keyword>
<proteinExistence type="predicted"/>
<feature type="domain" description="Polysaccharide chain length determinant N-terminal" evidence="8">
    <location>
        <begin position="22"/>
        <end position="114"/>
    </location>
</feature>
<evidence type="ECO:0000313" key="9">
    <source>
        <dbReference type="EMBL" id="MEJ8856515.1"/>
    </source>
</evidence>
<keyword evidence="3 7" id="KW-0812">Transmembrane</keyword>
<protein>
    <submittedName>
        <fullName evidence="9">Wzz/FepE/Etk N-terminal domain-containing protein</fullName>
    </submittedName>
</protein>
<keyword evidence="6" id="KW-0175">Coiled coil</keyword>
<evidence type="ECO:0000259" key="8">
    <source>
        <dbReference type="Pfam" id="PF02706"/>
    </source>
</evidence>
<evidence type="ECO:0000256" key="1">
    <source>
        <dbReference type="ARBA" id="ARBA00004651"/>
    </source>
</evidence>
<dbReference type="PANTHER" id="PTHR32309:SF13">
    <property type="entry name" value="FERRIC ENTEROBACTIN TRANSPORT PROTEIN FEPE"/>
    <property type="match status" value="1"/>
</dbReference>
<evidence type="ECO:0000256" key="7">
    <source>
        <dbReference type="SAM" id="Phobius"/>
    </source>
</evidence>
<dbReference type="InterPro" id="IPR050445">
    <property type="entry name" value="Bact_polysacc_biosynth/exp"/>
</dbReference>
<name>A0ABU8X9K8_9BURK</name>
<keyword evidence="5 7" id="KW-0472">Membrane</keyword>
<dbReference type="InterPro" id="IPR003856">
    <property type="entry name" value="LPS_length_determ_N"/>
</dbReference>
<dbReference type="Proteomes" id="UP001367030">
    <property type="component" value="Unassembled WGS sequence"/>
</dbReference>
<dbReference type="Pfam" id="PF02706">
    <property type="entry name" value="Wzz"/>
    <property type="match status" value="1"/>
</dbReference>
<feature type="transmembrane region" description="Helical" evidence="7">
    <location>
        <begin position="34"/>
        <end position="52"/>
    </location>
</feature>
<dbReference type="EMBL" id="JBBKZS010000007">
    <property type="protein sequence ID" value="MEJ8856515.1"/>
    <property type="molecule type" value="Genomic_DNA"/>
</dbReference>
<accession>A0ABU8X9K8</accession>
<keyword evidence="10" id="KW-1185">Reference proteome</keyword>
<organism evidence="9 10">
    <name type="scientific">Variovorax robiniae</name>
    <dbReference type="NCBI Taxonomy" id="1836199"/>
    <lineage>
        <taxon>Bacteria</taxon>
        <taxon>Pseudomonadati</taxon>
        <taxon>Pseudomonadota</taxon>
        <taxon>Betaproteobacteria</taxon>
        <taxon>Burkholderiales</taxon>
        <taxon>Comamonadaceae</taxon>
        <taxon>Variovorax</taxon>
    </lineage>
</organism>
<keyword evidence="4 7" id="KW-1133">Transmembrane helix</keyword>
<evidence type="ECO:0000256" key="2">
    <source>
        <dbReference type="ARBA" id="ARBA00022475"/>
    </source>
</evidence>
<reference evidence="9 10" key="1">
    <citation type="submission" date="2024-03" db="EMBL/GenBank/DDBJ databases">
        <title>Novel species of the genus Variovorax.</title>
        <authorList>
            <person name="Liu Q."/>
            <person name="Xin Y.-H."/>
        </authorList>
    </citation>
    <scope>NUCLEOTIDE SEQUENCE [LARGE SCALE GENOMIC DNA]</scope>
    <source>
        <strain evidence="9 10">KACC 18901</strain>
    </source>
</reference>